<dbReference type="Gene3D" id="1.10.630.10">
    <property type="entry name" value="Cytochrome P450"/>
    <property type="match status" value="1"/>
</dbReference>
<organism evidence="2 3">
    <name type="scientific">Hibiscus sabdariffa</name>
    <name type="common">roselle</name>
    <dbReference type="NCBI Taxonomy" id="183260"/>
    <lineage>
        <taxon>Eukaryota</taxon>
        <taxon>Viridiplantae</taxon>
        <taxon>Streptophyta</taxon>
        <taxon>Embryophyta</taxon>
        <taxon>Tracheophyta</taxon>
        <taxon>Spermatophyta</taxon>
        <taxon>Magnoliopsida</taxon>
        <taxon>eudicotyledons</taxon>
        <taxon>Gunneridae</taxon>
        <taxon>Pentapetalae</taxon>
        <taxon>rosids</taxon>
        <taxon>malvids</taxon>
        <taxon>Malvales</taxon>
        <taxon>Malvaceae</taxon>
        <taxon>Malvoideae</taxon>
        <taxon>Hibiscus</taxon>
    </lineage>
</organism>
<protein>
    <recommendedName>
        <fullName evidence="1">EDR1/CTR1/ARMC3-like peptidase-like domain-containing protein</fullName>
    </recommendedName>
</protein>
<sequence length="430" mass="48314">MAAYGGYTYNGSYTTTDQVANGRQKPIMSYNSKGDTDGWCQQDTKSGTVEQLCVYKYTQSSSSVKVVEASRDYGHVEVSYYVNIGYGDRSELRLLRLPNIGLQDTSPESTYTARSGRRPCMCFHQRAISTGAEDDAVNIIKLEDERESLVDLMAAPGTLIPADILSAKDTTFKPHNPVISKEIEYQTSTQLHKLRSAKDNTPPGPYGVPLVGYLPFLRRNIHQTFMELANIYGSVYKLSIGQKSFVLISSPALAKEVVCDQDITLANCNPTITTFTPYGPEPKWRMLRRRCRVMAILMLSIPFGETRLRKVLEMCMARVEHPSTNEFHYIPFARMPMYTLSTFLHMFHWKLPDDQMPDTEEKFGIVSEKSMRLIAIPTPRLNNLKLHDKNHSILDLDGTKVKRTPPKAHVALSLFPVLGPGSPAFLNTLG</sequence>
<dbReference type="InterPro" id="IPR001128">
    <property type="entry name" value="Cyt_P450"/>
</dbReference>
<keyword evidence="3" id="KW-1185">Reference proteome</keyword>
<dbReference type="Proteomes" id="UP001472677">
    <property type="component" value="Unassembled WGS sequence"/>
</dbReference>
<evidence type="ECO:0000259" key="1">
    <source>
        <dbReference type="Pfam" id="PF14381"/>
    </source>
</evidence>
<dbReference type="PANTHER" id="PTHR47951">
    <property type="entry name" value="OS08G0547900 PROTEIN"/>
    <property type="match status" value="1"/>
</dbReference>
<comment type="caution">
    <text evidence="2">The sequence shown here is derived from an EMBL/GenBank/DDBJ whole genome shotgun (WGS) entry which is preliminary data.</text>
</comment>
<name>A0ABR2D6P4_9ROSI</name>
<accession>A0ABR2D6P4</accession>
<dbReference type="Pfam" id="PF14381">
    <property type="entry name" value="EDR1_CTR1_ARMC3_pept"/>
    <property type="match status" value="1"/>
</dbReference>
<gene>
    <name evidence="2" type="ORF">V6N12_053141</name>
</gene>
<dbReference type="InterPro" id="IPR036396">
    <property type="entry name" value="Cyt_P450_sf"/>
</dbReference>
<dbReference type="InterPro" id="IPR055164">
    <property type="entry name" value="EDR1/CTR1/ARMC3-like_pept-like"/>
</dbReference>
<evidence type="ECO:0000313" key="2">
    <source>
        <dbReference type="EMBL" id="KAK8531676.1"/>
    </source>
</evidence>
<evidence type="ECO:0000313" key="3">
    <source>
        <dbReference type="Proteomes" id="UP001472677"/>
    </source>
</evidence>
<dbReference type="Pfam" id="PF00067">
    <property type="entry name" value="p450"/>
    <property type="match status" value="1"/>
</dbReference>
<dbReference type="SUPFAM" id="SSF48264">
    <property type="entry name" value="Cytochrome P450"/>
    <property type="match status" value="1"/>
</dbReference>
<feature type="domain" description="EDR1/CTR1/ARMC3-like peptidase-like" evidence="1">
    <location>
        <begin position="126"/>
        <end position="160"/>
    </location>
</feature>
<proteinExistence type="predicted"/>
<dbReference type="EMBL" id="JBBPBM010000034">
    <property type="protein sequence ID" value="KAK8531676.1"/>
    <property type="molecule type" value="Genomic_DNA"/>
</dbReference>
<dbReference type="PANTHER" id="PTHR47951:SF8">
    <property type="entry name" value="CYTOCHROME P450 93A2-LIKE"/>
    <property type="match status" value="1"/>
</dbReference>
<reference evidence="2 3" key="1">
    <citation type="journal article" date="2024" name="G3 (Bethesda)">
        <title>Genome assembly of Hibiscus sabdariffa L. provides insights into metabolisms of medicinal natural products.</title>
        <authorList>
            <person name="Kim T."/>
        </authorList>
    </citation>
    <scope>NUCLEOTIDE SEQUENCE [LARGE SCALE GENOMIC DNA]</scope>
    <source>
        <strain evidence="2">TK-2024</strain>
        <tissue evidence="2">Old leaves</tissue>
    </source>
</reference>